<evidence type="ECO:0000313" key="1">
    <source>
        <dbReference type="EMBL" id="KAF6742123.1"/>
    </source>
</evidence>
<reference evidence="1 2" key="1">
    <citation type="submission" date="2020-07" db="EMBL/GenBank/DDBJ databases">
        <title>Comparative genomics of pyrophilous fungi reveals a link between fire events and developmental genes.</title>
        <authorList>
            <consortium name="DOE Joint Genome Institute"/>
            <person name="Steindorff A.S."/>
            <person name="Carver A."/>
            <person name="Calhoun S."/>
            <person name="Stillman K."/>
            <person name="Liu H."/>
            <person name="Lipzen A."/>
            <person name="Pangilinan J."/>
            <person name="Labutti K."/>
            <person name="Bruns T.D."/>
            <person name="Grigoriev I.V."/>
        </authorList>
    </citation>
    <scope>NUCLEOTIDE SEQUENCE [LARGE SCALE GENOMIC DNA]</scope>
    <source>
        <strain evidence="1 2">CBS 144469</strain>
    </source>
</reference>
<dbReference type="AlphaFoldDB" id="A0A8H6H823"/>
<protein>
    <submittedName>
        <fullName evidence="1">Uncharacterized protein</fullName>
    </submittedName>
</protein>
<proteinExistence type="predicted"/>
<name>A0A8H6H823_9AGAR</name>
<dbReference type="EMBL" id="JACGCI010000200">
    <property type="protein sequence ID" value="KAF6742123.1"/>
    <property type="molecule type" value="Genomic_DNA"/>
</dbReference>
<evidence type="ECO:0000313" key="2">
    <source>
        <dbReference type="Proteomes" id="UP000521943"/>
    </source>
</evidence>
<sequence>MEPISGYPTWAHLDTPGQSLDLPGVLPGTWNIQVRTFQVWNWRTSLPSSLIMTMPPRPFIPMPSSSPPRQTTTSEKRDILKPTCGLWRTSTRTLSRCCVGFWRTFARIGGQKLFRMVRSRQGVIKPLRAQSINLPRALCDPNLILSYLALALLHACIHCVALYSPCCIPWFQYDYLFPC</sequence>
<feature type="non-terminal residue" evidence="1">
    <location>
        <position position="179"/>
    </location>
</feature>
<organism evidence="1 2">
    <name type="scientific">Ephemerocybe angulata</name>
    <dbReference type="NCBI Taxonomy" id="980116"/>
    <lineage>
        <taxon>Eukaryota</taxon>
        <taxon>Fungi</taxon>
        <taxon>Dikarya</taxon>
        <taxon>Basidiomycota</taxon>
        <taxon>Agaricomycotina</taxon>
        <taxon>Agaricomycetes</taxon>
        <taxon>Agaricomycetidae</taxon>
        <taxon>Agaricales</taxon>
        <taxon>Agaricineae</taxon>
        <taxon>Psathyrellaceae</taxon>
        <taxon>Ephemerocybe</taxon>
    </lineage>
</organism>
<accession>A0A8H6H823</accession>
<keyword evidence="2" id="KW-1185">Reference proteome</keyword>
<comment type="caution">
    <text evidence="1">The sequence shown here is derived from an EMBL/GenBank/DDBJ whole genome shotgun (WGS) entry which is preliminary data.</text>
</comment>
<dbReference type="Proteomes" id="UP000521943">
    <property type="component" value="Unassembled WGS sequence"/>
</dbReference>
<gene>
    <name evidence="1" type="ORF">DFP72DRAFT_1054379</name>
</gene>